<dbReference type="InterPro" id="IPR004827">
    <property type="entry name" value="bZIP"/>
</dbReference>
<feature type="region of interest" description="Disordered" evidence="8">
    <location>
        <begin position="129"/>
        <end position="150"/>
    </location>
</feature>
<comment type="similarity">
    <text evidence="2">Belongs to the bZIP family.</text>
</comment>
<keyword evidence="4" id="KW-0238">DNA-binding</keyword>
<evidence type="ECO:0000256" key="1">
    <source>
        <dbReference type="ARBA" id="ARBA00004123"/>
    </source>
</evidence>
<dbReference type="InterPro" id="IPR046347">
    <property type="entry name" value="bZIP_sf"/>
</dbReference>
<evidence type="ECO:0000256" key="3">
    <source>
        <dbReference type="ARBA" id="ARBA00023015"/>
    </source>
</evidence>
<comment type="subcellular location">
    <subcellularLocation>
        <location evidence="1">Nucleus</location>
    </subcellularLocation>
</comment>
<gene>
    <name evidence="10" type="ORF">CAAN4_B08240</name>
</gene>
<evidence type="ECO:0000256" key="8">
    <source>
        <dbReference type="SAM" id="MobiDB-lite"/>
    </source>
</evidence>
<evidence type="ECO:0000256" key="5">
    <source>
        <dbReference type="ARBA" id="ARBA00023163"/>
    </source>
</evidence>
<evidence type="ECO:0000259" key="9">
    <source>
        <dbReference type="PROSITE" id="PS00036"/>
    </source>
</evidence>
<dbReference type="PANTHER" id="PTHR46714:SF6">
    <property type="entry name" value="TRANSCRIPTIONAL ACTIVATOR HAC1"/>
    <property type="match status" value="1"/>
</dbReference>
<keyword evidence="11" id="KW-1185">Reference proteome</keyword>
<sequence>MSTEFKSTLPPRKRAKTKEEKEQRRVERILRNRRAAHASREKKRKHVEYLESYVLKLEANLEKSQGNFSRLSELSSAEMIQKANVVDLDDLLQLKEKIHLNLNCTSVDDESDTTDGSVKVKIEASPDHIPNVAVPNVSSTTATTTTPPYEKVSMKKRKLSDVSSSDNGDLLSVSVSPDNAYYNYLSPISMNSPVNSPIDLTLKTEDLPPLTLDTSSPDLEISKGFNILGQNSAAPINTQFFDVSSEDEEVSNLLMDGNFQIEHQSSIGQSQVKLEPIDDLNALEQLGQQNQHVVDSEFTSSINMEEFLSL</sequence>
<evidence type="ECO:0000256" key="7">
    <source>
        <dbReference type="ARBA" id="ARBA00023242"/>
    </source>
</evidence>
<name>A0ABP0E867_9ASCO</name>
<dbReference type="CDD" id="cd14710">
    <property type="entry name" value="bZIP_HAC1-like"/>
    <property type="match status" value="1"/>
</dbReference>
<keyword evidence="3" id="KW-0805">Transcription regulation</keyword>
<reference evidence="10 11" key="1">
    <citation type="submission" date="2024-01" db="EMBL/GenBank/DDBJ databases">
        <authorList>
            <consortium name="Genoscope - CEA"/>
            <person name="William W."/>
        </authorList>
    </citation>
    <scope>NUCLEOTIDE SEQUENCE [LARGE SCALE GENOMIC DNA]</scope>
    <source>
        <strain evidence="10 11">29B2s-10</strain>
    </source>
</reference>
<feature type="domain" description="BZIP" evidence="9">
    <location>
        <begin position="28"/>
        <end position="42"/>
    </location>
</feature>
<dbReference type="InterPro" id="IPR044280">
    <property type="entry name" value="Hac1/HY5"/>
</dbReference>
<keyword evidence="6" id="KW-0834">Unfolded protein response</keyword>
<dbReference type="PROSITE" id="PS00036">
    <property type="entry name" value="BZIP_BASIC"/>
    <property type="match status" value="1"/>
</dbReference>
<accession>A0ABP0E867</accession>
<feature type="region of interest" description="Disordered" evidence="8">
    <location>
        <begin position="1"/>
        <end position="26"/>
    </location>
</feature>
<keyword evidence="5" id="KW-0804">Transcription</keyword>
<feature type="compositionally biased region" description="Low complexity" evidence="8">
    <location>
        <begin position="132"/>
        <end position="148"/>
    </location>
</feature>
<protein>
    <recommendedName>
        <fullName evidence="9">BZIP domain-containing protein</fullName>
    </recommendedName>
</protein>
<evidence type="ECO:0000256" key="6">
    <source>
        <dbReference type="ARBA" id="ARBA00023230"/>
    </source>
</evidence>
<evidence type="ECO:0000313" key="10">
    <source>
        <dbReference type="EMBL" id="CAK7897096.1"/>
    </source>
</evidence>
<evidence type="ECO:0000313" key="11">
    <source>
        <dbReference type="Proteomes" id="UP001497600"/>
    </source>
</evidence>
<feature type="compositionally biased region" description="Basic and acidic residues" evidence="8">
    <location>
        <begin position="17"/>
        <end position="26"/>
    </location>
</feature>
<dbReference type="PANTHER" id="PTHR46714">
    <property type="entry name" value="TRANSCRIPTIONAL ACTIVATOR HAC1"/>
    <property type="match status" value="1"/>
</dbReference>
<dbReference type="Gene3D" id="1.20.5.170">
    <property type="match status" value="1"/>
</dbReference>
<evidence type="ECO:0000256" key="4">
    <source>
        <dbReference type="ARBA" id="ARBA00023125"/>
    </source>
</evidence>
<proteinExistence type="inferred from homology"/>
<dbReference type="Proteomes" id="UP001497600">
    <property type="component" value="Chromosome B"/>
</dbReference>
<organism evidence="10 11">
    <name type="scientific">[Candida] anglica</name>
    <dbReference type="NCBI Taxonomy" id="148631"/>
    <lineage>
        <taxon>Eukaryota</taxon>
        <taxon>Fungi</taxon>
        <taxon>Dikarya</taxon>
        <taxon>Ascomycota</taxon>
        <taxon>Saccharomycotina</taxon>
        <taxon>Pichiomycetes</taxon>
        <taxon>Debaryomycetaceae</taxon>
        <taxon>Kurtzmaniella</taxon>
    </lineage>
</organism>
<dbReference type="SUPFAM" id="SSF57959">
    <property type="entry name" value="Leucine zipper domain"/>
    <property type="match status" value="1"/>
</dbReference>
<keyword evidence="7" id="KW-0539">Nucleus</keyword>
<evidence type="ECO:0000256" key="2">
    <source>
        <dbReference type="ARBA" id="ARBA00007163"/>
    </source>
</evidence>
<dbReference type="EMBL" id="OZ004254">
    <property type="protein sequence ID" value="CAK7897096.1"/>
    <property type="molecule type" value="Genomic_DNA"/>
</dbReference>